<dbReference type="RefSeq" id="WP_322448479.1">
    <property type="nucleotide sequence ID" value="NZ_JAXOFX010000021.1"/>
</dbReference>
<keyword evidence="2" id="KW-0547">Nucleotide-binding</keyword>
<accession>A0ABU5J434</accession>
<dbReference type="Proteomes" id="UP001290455">
    <property type="component" value="Unassembled WGS sequence"/>
</dbReference>
<dbReference type="Gene3D" id="3.40.50.300">
    <property type="entry name" value="P-loop containing nucleotide triphosphate hydrolases"/>
    <property type="match status" value="1"/>
</dbReference>
<sequence length="544" mass="62746">MMNKEVLKLENNEFVTIANYKEQELEDYKGNPLIEALPDILTVEDAFEQMSYLPPFHPRERNLSSHLRYHALLRLLRFYQPIEKPIQLEAKFSRFIRNGYVNRNPTGKHHVQVLNELHRRLVSKEDLGLPPDIRSTASSFSLIGFPGMGKSSAIERVLSLYPKVIVHQFPINIMQIVWLKLNSPHDGSPKTLCINFFSKIDEMLGTDYQSKFGDRRNSVSSMVIRVGQVARRHCLGTLIIDETQHLLAAKKEVIESMMNFLVTLINEIGIPVMLIGTMKSQELLQRDFRQARRSSGQGDMVWEQMKNDDNWEVLISSMWEYQWIKDPSPLNREWLDCFYEESQGIVDVAVKLFILAQSHAIETGEEKISPSVIKKVSKEHLKMIQPMLEALKNGKSSEISKYEDIKPFDIEDFITNRIPIVNLREKLIAEKEKIAEKRNKRDIPILEKVIINLINLDVSEKLAESTAKRVIKENPNIEARDAVKMSLVLIDEDMENSKRTKNTNKNTTKNTLFLIVNNGRKEKKSAYESLQEAGIISNPYSELL</sequence>
<evidence type="ECO:0000313" key="2">
    <source>
        <dbReference type="EMBL" id="MDZ5474185.1"/>
    </source>
</evidence>
<reference evidence="2 3" key="1">
    <citation type="submission" date="2023-11" db="EMBL/GenBank/DDBJ databases">
        <title>Bacillus jintuensis, isolated from a mudflat on the Beibu Gulf coast.</title>
        <authorList>
            <person name="Li M."/>
        </authorList>
    </citation>
    <scope>NUCLEOTIDE SEQUENCE [LARGE SCALE GENOMIC DNA]</scope>
    <source>
        <strain evidence="2 3">31A1R</strain>
    </source>
</reference>
<dbReference type="Pfam" id="PF13401">
    <property type="entry name" value="AAA_22"/>
    <property type="match status" value="1"/>
</dbReference>
<evidence type="ECO:0000259" key="1">
    <source>
        <dbReference type="Pfam" id="PF13401"/>
    </source>
</evidence>
<feature type="domain" description="ORC1/DEAH AAA+ ATPase" evidence="1">
    <location>
        <begin position="134"/>
        <end position="283"/>
    </location>
</feature>
<keyword evidence="2" id="KW-0067">ATP-binding</keyword>
<dbReference type="SUPFAM" id="SSF52540">
    <property type="entry name" value="P-loop containing nucleoside triphosphate hydrolases"/>
    <property type="match status" value="1"/>
</dbReference>
<dbReference type="EMBL" id="JAXOFX010000021">
    <property type="protein sequence ID" value="MDZ5474185.1"/>
    <property type="molecule type" value="Genomic_DNA"/>
</dbReference>
<protein>
    <submittedName>
        <fullName evidence="2">ATP-binding protein</fullName>
    </submittedName>
</protein>
<proteinExistence type="predicted"/>
<comment type="caution">
    <text evidence="2">The sequence shown here is derived from an EMBL/GenBank/DDBJ whole genome shotgun (WGS) entry which is preliminary data.</text>
</comment>
<keyword evidence="3" id="KW-1185">Reference proteome</keyword>
<dbReference type="InterPro" id="IPR027417">
    <property type="entry name" value="P-loop_NTPase"/>
</dbReference>
<organism evidence="2 3">
    <name type="scientific">Robertmurraya mangrovi</name>
    <dbReference type="NCBI Taxonomy" id="3098077"/>
    <lineage>
        <taxon>Bacteria</taxon>
        <taxon>Bacillati</taxon>
        <taxon>Bacillota</taxon>
        <taxon>Bacilli</taxon>
        <taxon>Bacillales</taxon>
        <taxon>Bacillaceae</taxon>
        <taxon>Robertmurraya</taxon>
    </lineage>
</organism>
<gene>
    <name evidence="2" type="ORF">SM124_21045</name>
</gene>
<dbReference type="GO" id="GO:0005524">
    <property type="term" value="F:ATP binding"/>
    <property type="evidence" value="ECO:0007669"/>
    <property type="project" value="UniProtKB-KW"/>
</dbReference>
<name>A0ABU5J434_9BACI</name>
<dbReference type="InterPro" id="IPR049945">
    <property type="entry name" value="AAA_22"/>
</dbReference>
<evidence type="ECO:0000313" key="3">
    <source>
        <dbReference type="Proteomes" id="UP001290455"/>
    </source>
</evidence>